<accession>A0ABS8VCH7</accession>
<reference evidence="1 2" key="1">
    <citation type="journal article" date="2021" name="BMC Genomics">
        <title>Datura genome reveals duplications of psychoactive alkaloid biosynthetic genes and high mutation rate following tissue culture.</title>
        <authorList>
            <person name="Rajewski A."/>
            <person name="Carter-House D."/>
            <person name="Stajich J."/>
            <person name="Litt A."/>
        </authorList>
    </citation>
    <scope>NUCLEOTIDE SEQUENCE [LARGE SCALE GENOMIC DNA]</scope>
    <source>
        <strain evidence="1">AR-01</strain>
    </source>
</reference>
<dbReference type="Proteomes" id="UP000823775">
    <property type="component" value="Unassembled WGS sequence"/>
</dbReference>
<evidence type="ECO:0000313" key="2">
    <source>
        <dbReference type="Proteomes" id="UP000823775"/>
    </source>
</evidence>
<gene>
    <name evidence="1" type="ORF">HAX54_031282</name>
</gene>
<comment type="caution">
    <text evidence="1">The sequence shown here is derived from an EMBL/GenBank/DDBJ whole genome shotgun (WGS) entry which is preliminary data.</text>
</comment>
<evidence type="ECO:0000313" key="1">
    <source>
        <dbReference type="EMBL" id="MCD9643650.1"/>
    </source>
</evidence>
<sequence>MVDIYNGLEETPIFDPFSYLGSSPRKERNSLGEKSGNFKKYFYEEFLREVWKISLIGSDKDFYGDYVIYLHSRDVNGELRGWQREKVKASRVLPNSHWRN</sequence>
<name>A0ABS8VCH7_DATST</name>
<dbReference type="EMBL" id="JACEIK010003951">
    <property type="protein sequence ID" value="MCD9643650.1"/>
    <property type="molecule type" value="Genomic_DNA"/>
</dbReference>
<organism evidence="1 2">
    <name type="scientific">Datura stramonium</name>
    <name type="common">Jimsonweed</name>
    <name type="synonym">Common thornapple</name>
    <dbReference type="NCBI Taxonomy" id="4076"/>
    <lineage>
        <taxon>Eukaryota</taxon>
        <taxon>Viridiplantae</taxon>
        <taxon>Streptophyta</taxon>
        <taxon>Embryophyta</taxon>
        <taxon>Tracheophyta</taxon>
        <taxon>Spermatophyta</taxon>
        <taxon>Magnoliopsida</taxon>
        <taxon>eudicotyledons</taxon>
        <taxon>Gunneridae</taxon>
        <taxon>Pentapetalae</taxon>
        <taxon>asterids</taxon>
        <taxon>lamiids</taxon>
        <taxon>Solanales</taxon>
        <taxon>Solanaceae</taxon>
        <taxon>Solanoideae</taxon>
        <taxon>Datureae</taxon>
        <taxon>Datura</taxon>
    </lineage>
</organism>
<keyword evidence="2" id="KW-1185">Reference proteome</keyword>
<protein>
    <submittedName>
        <fullName evidence="1">Uncharacterized protein</fullName>
    </submittedName>
</protein>
<proteinExistence type="predicted"/>